<evidence type="ECO:0000313" key="1">
    <source>
        <dbReference type="EMBL" id="CAK7345236.1"/>
    </source>
</evidence>
<feature type="non-terminal residue" evidence="1">
    <location>
        <position position="1"/>
    </location>
</feature>
<accession>A0AAV1S276</accession>
<evidence type="ECO:0000313" key="2">
    <source>
        <dbReference type="Proteomes" id="UP001314170"/>
    </source>
</evidence>
<gene>
    <name evidence="1" type="ORF">DCAF_LOCUS18162</name>
</gene>
<name>A0AAV1S276_9ROSI</name>
<sequence>EEIFEQIYDYKRLMLAKKRAHGGSKRGGNLANTYQKLISKKVYYSIADREVGIFGDFESWRFSKYKVGARIDLKNLVIILEGCKNLDYLDTRGSLGFDSNEKVLELTSHIETFKCEGSMLEDKLQFTTFLKELHENFDGDLVKKYSESLHE</sequence>
<proteinExistence type="predicted"/>
<organism evidence="1 2">
    <name type="scientific">Dovyalis caffra</name>
    <dbReference type="NCBI Taxonomy" id="77055"/>
    <lineage>
        <taxon>Eukaryota</taxon>
        <taxon>Viridiplantae</taxon>
        <taxon>Streptophyta</taxon>
        <taxon>Embryophyta</taxon>
        <taxon>Tracheophyta</taxon>
        <taxon>Spermatophyta</taxon>
        <taxon>Magnoliopsida</taxon>
        <taxon>eudicotyledons</taxon>
        <taxon>Gunneridae</taxon>
        <taxon>Pentapetalae</taxon>
        <taxon>rosids</taxon>
        <taxon>fabids</taxon>
        <taxon>Malpighiales</taxon>
        <taxon>Salicaceae</taxon>
        <taxon>Flacourtieae</taxon>
        <taxon>Dovyalis</taxon>
    </lineage>
</organism>
<dbReference type="AlphaFoldDB" id="A0AAV1S276"/>
<dbReference type="EMBL" id="CAWUPB010001166">
    <property type="protein sequence ID" value="CAK7345236.1"/>
    <property type="molecule type" value="Genomic_DNA"/>
</dbReference>
<dbReference type="Proteomes" id="UP001314170">
    <property type="component" value="Unassembled WGS sequence"/>
</dbReference>
<comment type="caution">
    <text evidence="1">The sequence shown here is derived from an EMBL/GenBank/DDBJ whole genome shotgun (WGS) entry which is preliminary data.</text>
</comment>
<reference evidence="1 2" key="1">
    <citation type="submission" date="2024-01" db="EMBL/GenBank/DDBJ databases">
        <authorList>
            <person name="Waweru B."/>
        </authorList>
    </citation>
    <scope>NUCLEOTIDE SEQUENCE [LARGE SCALE GENOMIC DNA]</scope>
</reference>
<protein>
    <submittedName>
        <fullName evidence="1">Uncharacterized protein</fullName>
    </submittedName>
</protein>
<keyword evidence="2" id="KW-1185">Reference proteome</keyword>